<dbReference type="EnsemblMetazoa" id="AFAF008065-RA">
    <property type="protein sequence ID" value="AFAF008065-PA"/>
    <property type="gene ID" value="AFAF008065"/>
</dbReference>
<keyword evidence="2" id="KW-0812">Transmembrane</keyword>
<dbReference type="VEuPathDB" id="VectorBase:AFAF008065"/>
<feature type="compositionally biased region" description="Basic and acidic residues" evidence="1">
    <location>
        <begin position="228"/>
        <end position="237"/>
    </location>
</feature>
<dbReference type="Proteomes" id="UP000075886">
    <property type="component" value="Unassembled WGS sequence"/>
</dbReference>
<reference evidence="4" key="1">
    <citation type="submission" date="2014-01" db="EMBL/GenBank/DDBJ databases">
        <title>The Genome Sequence of Anopheles farauti FAR1 (V2).</title>
        <authorList>
            <consortium name="The Broad Institute Genomics Platform"/>
            <person name="Neafsey D.E."/>
            <person name="Besansky N."/>
            <person name="Howell P."/>
            <person name="Walton C."/>
            <person name="Young S.K."/>
            <person name="Zeng Q."/>
            <person name="Gargeya S."/>
            <person name="Fitzgerald M."/>
            <person name="Haas B."/>
            <person name="Abouelleil A."/>
            <person name="Allen A.W."/>
            <person name="Alvarado L."/>
            <person name="Arachchi H.M."/>
            <person name="Berlin A.M."/>
            <person name="Chapman S.B."/>
            <person name="Gainer-Dewar J."/>
            <person name="Goldberg J."/>
            <person name="Griggs A."/>
            <person name="Gujja S."/>
            <person name="Hansen M."/>
            <person name="Howarth C."/>
            <person name="Imamovic A."/>
            <person name="Ireland A."/>
            <person name="Larimer J."/>
            <person name="McCowan C."/>
            <person name="Murphy C."/>
            <person name="Pearson M."/>
            <person name="Poon T.W."/>
            <person name="Priest M."/>
            <person name="Roberts A."/>
            <person name="Saif S."/>
            <person name="Shea T."/>
            <person name="Sisk P."/>
            <person name="Sykes S."/>
            <person name="Wortman J."/>
            <person name="Nusbaum C."/>
            <person name="Birren B."/>
        </authorList>
    </citation>
    <scope>NUCLEOTIDE SEQUENCE [LARGE SCALE GENOMIC DNA]</scope>
    <source>
        <strain evidence="4">FAR1</strain>
    </source>
</reference>
<feature type="region of interest" description="Disordered" evidence="1">
    <location>
        <begin position="177"/>
        <end position="198"/>
    </location>
</feature>
<sequence>MWVLLTGGEKLLQLARHIVHLLRALVDLGRERLDVAVRARHNTTLRWWAGRVLLLLLLGLVLLVLVLVLVLGVLWWLLPRQDDRGQLLLLFLGDLVRRHHDVARQALLLRVERLHAEDDAVGAGRHEGGVVEQTAQPVRQPAVEQGGLDVRDELGLADELRERGRLLERLDVVDRDADEQVHEDDGDEEQKQHERDLGAQLEHERWVLAVRVVDEQLEIELAHHHHQHGDEPHERVLERRRRREDDAEADREPDQHARVGDEQLGELDLHLRVHRDVRTEDGQLADHHHEVRPAEQDGERADVVLPRVRPLGVDVRDDEHAHDDEPLGDVLHLRDVPPDRRVAGDAVQLPADLDERDRDQHQPLHLHHERVPAQHVAEDRLLLAQLLLLDRFLHVLAAVVAVVRERGQHVQREEEDEDEAEQQPGDVVLPDLAPLDVDEGGAERMLQHLLLALVDERVEVADLARVAVLQDGAKVELELDLLLRRVLRVDERHRVVHLLRDHRQRAGRFARDHVQRGRALLRFRRHVRIVEQQYLHAVRQPVQCGQMERREPEHVLLVHVRAPADERFDDVERRLGPPDRGVQWRPHVEVFLVRIGRARPQQQIHTVEAGCAGREMKRREAAVVFQPCLGALLEQQRHAGRISLVRRQMQRGRLLLPDPDANVRIRTGRTEQHAQTLHMAQVRRQVNRVHAARLDRVHVHTLGDEQPHAGERVRPNRTVQERLLAARPPRAQLQPCALPEQEQRRVGGIPERRTLQRRVRLRLQVHIDPLRHQDARAVQAVAERAQMERGEAARVVKRQLRPVLHQRVQQIPPLGERRPQEADNSATFAATMLPCSMLSSRWTRPDASRSWSISDVRIDSLDSSTPNSGLDSS</sequence>
<accession>A0A182QDM7</accession>
<evidence type="ECO:0000256" key="2">
    <source>
        <dbReference type="SAM" id="Phobius"/>
    </source>
</evidence>
<dbReference type="AlphaFoldDB" id="A0A182QDM7"/>
<reference evidence="3" key="2">
    <citation type="submission" date="2020-05" db="UniProtKB">
        <authorList>
            <consortium name="EnsemblMetazoa"/>
        </authorList>
    </citation>
    <scope>IDENTIFICATION</scope>
    <source>
        <strain evidence="3">FAR1</strain>
    </source>
</reference>
<feature type="region of interest" description="Disordered" evidence="1">
    <location>
        <begin position="222"/>
        <end position="263"/>
    </location>
</feature>
<keyword evidence="4" id="KW-1185">Reference proteome</keyword>
<name>A0A182QDM7_9DIPT</name>
<feature type="transmembrane region" description="Helical" evidence="2">
    <location>
        <begin position="52"/>
        <end position="78"/>
    </location>
</feature>
<keyword evidence="2" id="KW-1133">Transmembrane helix</keyword>
<proteinExistence type="predicted"/>
<evidence type="ECO:0000313" key="3">
    <source>
        <dbReference type="EnsemblMetazoa" id="AFAF008065-PA"/>
    </source>
</evidence>
<feature type="compositionally biased region" description="Basic and acidic residues" evidence="1">
    <location>
        <begin position="250"/>
        <end position="263"/>
    </location>
</feature>
<protein>
    <submittedName>
        <fullName evidence="3">Uncharacterized protein</fullName>
    </submittedName>
</protein>
<dbReference type="EMBL" id="AXCN02001398">
    <property type="status" value="NOT_ANNOTATED_CDS"/>
    <property type="molecule type" value="Genomic_DNA"/>
</dbReference>
<evidence type="ECO:0000256" key="1">
    <source>
        <dbReference type="SAM" id="MobiDB-lite"/>
    </source>
</evidence>
<organism evidence="3 4">
    <name type="scientific">Anopheles farauti</name>
    <dbReference type="NCBI Taxonomy" id="69004"/>
    <lineage>
        <taxon>Eukaryota</taxon>
        <taxon>Metazoa</taxon>
        <taxon>Ecdysozoa</taxon>
        <taxon>Arthropoda</taxon>
        <taxon>Hexapoda</taxon>
        <taxon>Insecta</taxon>
        <taxon>Pterygota</taxon>
        <taxon>Neoptera</taxon>
        <taxon>Endopterygota</taxon>
        <taxon>Diptera</taxon>
        <taxon>Nematocera</taxon>
        <taxon>Culicoidea</taxon>
        <taxon>Culicidae</taxon>
        <taxon>Anophelinae</taxon>
        <taxon>Anopheles</taxon>
    </lineage>
</organism>
<keyword evidence="2" id="KW-0472">Membrane</keyword>
<feature type="compositionally biased region" description="Basic and acidic residues" evidence="1">
    <location>
        <begin position="189"/>
        <end position="198"/>
    </location>
</feature>
<feature type="region of interest" description="Disordered" evidence="1">
    <location>
        <begin position="853"/>
        <end position="873"/>
    </location>
</feature>
<evidence type="ECO:0000313" key="4">
    <source>
        <dbReference type="Proteomes" id="UP000075886"/>
    </source>
</evidence>
<feature type="compositionally biased region" description="Polar residues" evidence="1">
    <location>
        <begin position="861"/>
        <end position="873"/>
    </location>
</feature>